<protein>
    <submittedName>
        <fullName evidence="1">Uncharacterized protein</fullName>
    </submittedName>
</protein>
<proteinExistence type="predicted"/>
<evidence type="ECO:0000313" key="2">
    <source>
        <dbReference type="Proteomes" id="UP000551616"/>
    </source>
</evidence>
<evidence type="ECO:0000313" key="1">
    <source>
        <dbReference type="EMBL" id="MBA2113514.1"/>
    </source>
</evidence>
<organism evidence="1 2">
    <name type="scientific">Bremerella alba</name>
    <dbReference type="NCBI Taxonomy" id="980252"/>
    <lineage>
        <taxon>Bacteria</taxon>
        <taxon>Pseudomonadati</taxon>
        <taxon>Planctomycetota</taxon>
        <taxon>Planctomycetia</taxon>
        <taxon>Pirellulales</taxon>
        <taxon>Pirellulaceae</taxon>
        <taxon>Bremerella</taxon>
    </lineage>
</organism>
<dbReference type="EMBL" id="JABRWO010000001">
    <property type="protein sequence ID" value="MBA2113514.1"/>
    <property type="molecule type" value="Genomic_DNA"/>
</dbReference>
<dbReference type="Proteomes" id="UP000551616">
    <property type="component" value="Unassembled WGS sequence"/>
</dbReference>
<sequence length="84" mass="9355">MEKVLVSCARMSTASRFSMPEETTDAASELVDGQLTGKQRPSARFFTQLSTSFTPKMPERNAPRTLLIDSSKGRLTTTTLSKYY</sequence>
<name>A0A7V8V2M8_9BACT</name>
<dbReference type="AlphaFoldDB" id="A0A7V8V2M8"/>
<gene>
    <name evidence="1" type="ORF">HOV93_06630</name>
</gene>
<comment type="caution">
    <text evidence="1">The sequence shown here is derived from an EMBL/GenBank/DDBJ whole genome shotgun (WGS) entry which is preliminary data.</text>
</comment>
<accession>A0A7V8V2M8</accession>
<keyword evidence="2" id="KW-1185">Reference proteome</keyword>
<reference evidence="1 2" key="1">
    <citation type="submission" date="2020-05" db="EMBL/GenBank/DDBJ databases">
        <title>Bremerella alba sp. nov., a novel planctomycete isolated from the surface of the macroalga Fucus spiralis.</title>
        <authorList>
            <person name="Godinho O."/>
            <person name="Botelho R."/>
            <person name="Albuquerque L."/>
            <person name="Wiegand S."/>
            <person name="Da Costa M.S."/>
            <person name="Lobo-Da-Cunha A."/>
            <person name="Jogler C."/>
            <person name="Lage O.M."/>
        </authorList>
    </citation>
    <scope>NUCLEOTIDE SEQUENCE [LARGE SCALE GENOMIC DNA]</scope>
    <source>
        <strain evidence="1 2">FF15</strain>
    </source>
</reference>